<dbReference type="AlphaFoldDB" id="A0A0H3ZLA5"/>
<sequence length="37" mass="4212">MKVARTVLRGATLGNKCRLLDKNKLTRCLWRLLSVAL</sequence>
<accession>A0A0H3ZLA5</accession>
<protein>
    <submittedName>
        <fullName evidence="1">Uncharacterized protein</fullName>
    </submittedName>
</protein>
<evidence type="ECO:0000313" key="1">
    <source>
        <dbReference type="EMBL" id="AKN36928.1"/>
    </source>
</evidence>
<dbReference type="EMBL" id="KP795516">
    <property type="protein sequence ID" value="AKN36928.1"/>
    <property type="molecule type" value="Genomic_DNA"/>
</dbReference>
<name>A0A0H3ZLA5_9VIBR</name>
<reference evidence="1" key="1">
    <citation type="journal article" date="2015" name="MBio">
        <title>Eco-Evolutionary Dynamics of Episomes among Ecologically Cohesive Bacterial Populations.</title>
        <authorList>
            <person name="Xue H."/>
            <person name="Cordero O.X."/>
            <person name="Camas F.M."/>
            <person name="Trimble W."/>
            <person name="Meyer F."/>
            <person name="Guglielmini J."/>
            <person name="Rocha E.P."/>
            <person name="Polz M.F."/>
        </authorList>
    </citation>
    <scope>NUCLEOTIDE SEQUENCE</scope>
    <source>
        <strain evidence="1">FF_110</strain>
    </source>
</reference>
<organism evidence="1">
    <name type="scientific">Vibrio genomosp. F6</name>
    <dbReference type="NCBI Taxonomy" id="723172"/>
    <lineage>
        <taxon>Bacteria</taxon>
        <taxon>Pseudomonadati</taxon>
        <taxon>Pseudomonadota</taxon>
        <taxon>Gammaproteobacteria</taxon>
        <taxon>Vibrionales</taxon>
        <taxon>Vibrionaceae</taxon>
        <taxon>Vibrio</taxon>
    </lineage>
</organism>
<proteinExistence type="predicted"/>